<sequence length="368" mass="39924">MRQAVRGVMLPRVHRVRKGGKVYRWHRPTRTKLPDDIPEAHPDFIAAWAAAEASAPRPVETAPAGTIAAAVTAMLGSRKVKGYSAVYRHVVRREADEIRAEYGAGPMTGLRENHIRADLDKFAASKANARLKVWRLICGHARTAGTISNNPCAGLQKIPVQTDGFAPWSADDIAKFRTHWPFGSTQRACMELVFWTAARTVDAVAIGPQHIGSDGVLVFRQSKTGGRAYVPWAAPLPLWAQSWAAERDQMLQAIACLSGSLTFLQTSHGRPRSIKGLGNVVSTAAREAGLVERSAHGLRKSRLTMIAEAGGSAHAIMAWGGHKTLAEAQRYTEAAEMRRLVTGAGQGPEQERNAVNRAAVAVNLPKYL</sequence>
<organism evidence="3 4">
    <name type="scientific">Paracoccus alkenifer</name>
    <dbReference type="NCBI Taxonomy" id="65735"/>
    <lineage>
        <taxon>Bacteria</taxon>
        <taxon>Pseudomonadati</taxon>
        <taxon>Pseudomonadota</taxon>
        <taxon>Alphaproteobacteria</taxon>
        <taxon>Rhodobacterales</taxon>
        <taxon>Paracoccaceae</taxon>
        <taxon>Paracoccus</taxon>
    </lineage>
</organism>
<dbReference type="GO" id="GO:0003677">
    <property type="term" value="F:DNA binding"/>
    <property type="evidence" value="ECO:0007669"/>
    <property type="project" value="InterPro"/>
</dbReference>
<dbReference type="Proteomes" id="UP000199125">
    <property type="component" value="Unassembled WGS sequence"/>
</dbReference>
<evidence type="ECO:0000259" key="2">
    <source>
        <dbReference type="PROSITE" id="PS51898"/>
    </source>
</evidence>
<dbReference type="GO" id="GO:0006310">
    <property type="term" value="P:DNA recombination"/>
    <property type="evidence" value="ECO:0007669"/>
    <property type="project" value="UniProtKB-KW"/>
</dbReference>
<dbReference type="Gene3D" id="1.10.443.10">
    <property type="entry name" value="Intergrase catalytic core"/>
    <property type="match status" value="1"/>
</dbReference>
<feature type="domain" description="Tyr recombinase" evidence="2">
    <location>
        <begin position="163"/>
        <end position="345"/>
    </location>
</feature>
<dbReference type="InterPro" id="IPR011010">
    <property type="entry name" value="DNA_brk_join_enz"/>
</dbReference>
<evidence type="ECO:0000313" key="4">
    <source>
        <dbReference type="Proteomes" id="UP000199125"/>
    </source>
</evidence>
<proteinExistence type="predicted"/>
<dbReference type="InterPro" id="IPR013762">
    <property type="entry name" value="Integrase-like_cat_sf"/>
</dbReference>
<accession>A0A1H6NDH5</accession>
<dbReference type="Pfam" id="PF00589">
    <property type="entry name" value="Phage_integrase"/>
    <property type="match status" value="1"/>
</dbReference>
<protein>
    <submittedName>
        <fullName evidence="3">Phage integrase family protein</fullName>
    </submittedName>
</protein>
<gene>
    <name evidence="3" type="ORF">SAMN04488075_2837</name>
</gene>
<dbReference type="GO" id="GO:0015074">
    <property type="term" value="P:DNA integration"/>
    <property type="evidence" value="ECO:0007669"/>
    <property type="project" value="InterPro"/>
</dbReference>
<dbReference type="EMBL" id="FNXG01000006">
    <property type="protein sequence ID" value="SEI09898.1"/>
    <property type="molecule type" value="Genomic_DNA"/>
</dbReference>
<evidence type="ECO:0000313" key="3">
    <source>
        <dbReference type="EMBL" id="SEI09898.1"/>
    </source>
</evidence>
<dbReference type="InterPro" id="IPR002104">
    <property type="entry name" value="Integrase_catalytic"/>
</dbReference>
<keyword evidence="4" id="KW-1185">Reference proteome</keyword>
<dbReference type="STRING" id="65735.SAMN04488075_2837"/>
<dbReference type="AlphaFoldDB" id="A0A1H6NDH5"/>
<name>A0A1H6NDH5_9RHOB</name>
<reference evidence="4" key="1">
    <citation type="submission" date="2016-10" db="EMBL/GenBank/DDBJ databases">
        <authorList>
            <person name="Varghese N."/>
            <person name="Submissions S."/>
        </authorList>
    </citation>
    <scope>NUCLEOTIDE SEQUENCE [LARGE SCALE GENOMIC DNA]</scope>
    <source>
        <strain evidence="4">DSM 11593</strain>
    </source>
</reference>
<dbReference type="OrthoDB" id="7510934at2"/>
<evidence type="ECO:0000256" key="1">
    <source>
        <dbReference type="ARBA" id="ARBA00023172"/>
    </source>
</evidence>
<dbReference type="PROSITE" id="PS51898">
    <property type="entry name" value="TYR_RECOMBINASE"/>
    <property type="match status" value="1"/>
</dbReference>
<keyword evidence="1" id="KW-0233">DNA recombination</keyword>
<dbReference type="SUPFAM" id="SSF56349">
    <property type="entry name" value="DNA breaking-rejoining enzymes"/>
    <property type="match status" value="1"/>
</dbReference>